<keyword evidence="1" id="KW-0472">Membrane</keyword>
<dbReference type="Proteomes" id="UP000198883">
    <property type="component" value="Unassembled WGS sequence"/>
</dbReference>
<feature type="transmembrane region" description="Helical" evidence="1">
    <location>
        <begin position="65"/>
        <end position="89"/>
    </location>
</feature>
<protein>
    <submittedName>
        <fullName evidence="2">Uncharacterized protein</fullName>
    </submittedName>
</protein>
<organism evidence="2 3">
    <name type="scientific">Phocoenobacter skyensis</name>
    <dbReference type="NCBI Taxonomy" id="97481"/>
    <lineage>
        <taxon>Bacteria</taxon>
        <taxon>Pseudomonadati</taxon>
        <taxon>Pseudomonadota</taxon>
        <taxon>Gammaproteobacteria</taxon>
        <taxon>Pasteurellales</taxon>
        <taxon>Pasteurellaceae</taxon>
        <taxon>Phocoenobacter</taxon>
    </lineage>
</organism>
<evidence type="ECO:0000313" key="2">
    <source>
        <dbReference type="EMBL" id="SEL95093.1"/>
    </source>
</evidence>
<dbReference type="AlphaFoldDB" id="A0A1H7UDM3"/>
<feature type="transmembrane region" description="Helical" evidence="1">
    <location>
        <begin position="109"/>
        <end position="132"/>
    </location>
</feature>
<gene>
    <name evidence="2" type="ORF">SAMN05444853_10227</name>
</gene>
<name>A0A1H7UDM3_9PAST</name>
<dbReference type="GeneID" id="83545593"/>
<keyword evidence="1" id="KW-1133">Transmembrane helix</keyword>
<dbReference type="STRING" id="97481.SAMN05444853_10227"/>
<keyword evidence="1" id="KW-0812">Transmembrane</keyword>
<evidence type="ECO:0000313" key="3">
    <source>
        <dbReference type="Proteomes" id="UP000198883"/>
    </source>
</evidence>
<dbReference type="RefSeq" id="WP_090919755.1">
    <property type="nucleotide sequence ID" value="NZ_CP016180.1"/>
</dbReference>
<proteinExistence type="predicted"/>
<accession>A0A1H7UDM3</accession>
<reference evidence="3" key="1">
    <citation type="submission" date="2016-10" db="EMBL/GenBank/DDBJ databases">
        <authorList>
            <person name="Varghese N."/>
            <person name="Submissions S."/>
        </authorList>
    </citation>
    <scope>NUCLEOTIDE SEQUENCE [LARGE SCALE GENOMIC DNA]</scope>
    <source>
        <strain evidence="3">DSM 24204</strain>
    </source>
</reference>
<dbReference type="EMBL" id="FOBN01000002">
    <property type="protein sequence ID" value="SEL95093.1"/>
    <property type="molecule type" value="Genomic_DNA"/>
</dbReference>
<evidence type="ECO:0000256" key="1">
    <source>
        <dbReference type="SAM" id="Phobius"/>
    </source>
</evidence>
<sequence>MNIYSKLNRNFNNYNKYQCFCSEIEEMCKTEKNTHVNEKKIQEMKLFYDDVIEKDLKYFNYEPNILVVFLLVFGSFFGMSFIVFYFLNFDIYNVYTILDVEKDSYVGRGAFSLFFGLYSTPGIYLLHMIVAYMQKKSIFKIKIGKMSWGNNIFARILGIDFKTPSKEIETFSKEEIDGNTEYIEFHKDKYINFMELVQYVKNNFDI</sequence>